<comment type="caution">
    <text evidence="1">The sequence shown here is derived from an EMBL/GenBank/DDBJ whole genome shotgun (WGS) entry which is preliminary data.</text>
</comment>
<evidence type="ECO:0000313" key="1">
    <source>
        <dbReference type="EMBL" id="KAI5663418.1"/>
    </source>
</evidence>
<evidence type="ECO:0000313" key="2">
    <source>
        <dbReference type="Proteomes" id="UP001060085"/>
    </source>
</evidence>
<dbReference type="EMBL" id="CM044705">
    <property type="protein sequence ID" value="KAI5663418.1"/>
    <property type="molecule type" value="Genomic_DNA"/>
</dbReference>
<proteinExistence type="predicted"/>
<reference evidence="2" key="1">
    <citation type="journal article" date="2023" name="Nat. Plants">
        <title>Single-cell RNA sequencing provides a high-resolution roadmap for understanding the multicellular compartmentation of specialized metabolism.</title>
        <authorList>
            <person name="Sun S."/>
            <person name="Shen X."/>
            <person name="Li Y."/>
            <person name="Li Y."/>
            <person name="Wang S."/>
            <person name="Li R."/>
            <person name="Zhang H."/>
            <person name="Shen G."/>
            <person name="Guo B."/>
            <person name="Wei J."/>
            <person name="Xu J."/>
            <person name="St-Pierre B."/>
            <person name="Chen S."/>
            <person name="Sun C."/>
        </authorList>
    </citation>
    <scope>NUCLEOTIDE SEQUENCE [LARGE SCALE GENOMIC DNA]</scope>
</reference>
<name>A0ACC0AR21_CATRO</name>
<gene>
    <name evidence="1" type="ORF">M9H77_22741</name>
</gene>
<protein>
    <submittedName>
        <fullName evidence="1">Uncharacterized protein</fullName>
    </submittedName>
</protein>
<sequence>MTRLFSEAKCFWVGGYSSGLNAAYSPSAWIITGLSFGQGVVASYLGPFGFNTYSQFCSCPSSGQSQPPSGSPVSMLNLARTPQASRSAFSLSKAKAGTARTVFVLDDDDDANEQRTNEEANHQGIDGGTGNSDSGQGDAAKCDSSKGMKV</sequence>
<dbReference type="Proteomes" id="UP001060085">
    <property type="component" value="Linkage Group LG05"/>
</dbReference>
<keyword evidence="2" id="KW-1185">Reference proteome</keyword>
<accession>A0ACC0AR21</accession>
<organism evidence="1 2">
    <name type="scientific">Catharanthus roseus</name>
    <name type="common">Madagascar periwinkle</name>
    <name type="synonym">Vinca rosea</name>
    <dbReference type="NCBI Taxonomy" id="4058"/>
    <lineage>
        <taxon>Eukaryota</taxon>
        <taxon>Viridiplantae</taxon>
        <taxon>Streptophyta</taxon>
        <taxon>Embryophyta</taxon>
        <taxon>Tracheophyta</taxon>
        <taxon>Spermatophyta</taxon>
        <taxon>Magnoliopsida</taxon>
        <taxon>eudicotyledons</taxon>
        <taxon>Gunneridae</taxon>
        <taxon>Pentapetalae</taxon>
        <taxon>asterids</taxon>
        <taxon>lamiids</taxon>
        <taxon>Gentianales</taxon>
        <taxon>Apocynaceae</taxon>
        <taxon>Rauvolfioideae</taxon>
        <taxon>Vinceae</taxon>
        <taxon>Catharanthinae</taxon>
        <taxon>Catharanthus</taxon>
    </lineage>
</organism>